<dbReference type="InterPro" id="IPR002052">
    <property type="entry name" value="DNA_methylase_N6_adenine_CS"/>
</dbReference>
<feature type="domain" description="Methyltransferase small" evidence="5">
    <location>
        <begin position="16"/>
        <end position="118"/>
    </location>
</feature>
<keyword evidence="3" id="KW-0808">Transferase</keyword>
<dbReference type="Pfam" id="PF05175">
    <property type="entry name" value="MTS"/>
    <property type="match status" value="1"/>
</dbReference>
<comment type="caution">
    <text evidence="6">The sequence shown here is derived from an EMBL/GenBank/DDBJ whole genome shotgun (WGS) entry which is preliminary data.</text>
</comment>
<protein>
    <submittedName>
        <fullName evidence="6">Methyltransferase</fullName>
    </submittedName>
</protein>
<proteinExistence type="inferred from homology"/>
<evidence type="ECO:0000313" key="6">
    <source>
        <dbReference type="EMBL" id="MBM9506266.1"/>
    </source>
</evidence>
<evidence type="ECO:0000313" key="7">
    <source>
        <dbReference type="Proteomes" id="UP000749040"/>
    </source>
</evidence>
<dbReference type="PANTHER" id="PTHR45875">
    <property type="entry name" value="METHYLTRANSFERASE N6AMT1"/>
    <property type="match status" value="1"/>
</dbReference>
<sequence length="235" mass="25006">MTATAEAATEPAPIRLWRLPGVYPPQADTGLLAQALSREIVAPGTEVLDVGTGTGALAVLAAGMGARVEATDISWRAVLTARLNAARAGHRVAVRRRHLAHPPDGRTYDMVLGNPPYVPGPPPRGAARTRRSARAWDGGARGRDLVDLMCVRAAALLRPHGVLLMVHSGLCGTGRTLDTLRQCGLSGQVTARARIPYGPVLHSRLGWLRAQGLVGAEERAEDLMEELVVIRAQRP</sequence>
<evidence type="ECO:0000256" key="3">
    <source>
        <dbReference type="ARBA" id="ARBA00022679"/>
    </source>
</evidence>
<dbReference type="InterPro" id="IPR029063">
    <property type="entry name" value="SAM-dependent_MTases_sf"/>
</dbReference>
<keyword evidence="7" id="KW-1185">Reference proteome</keyword>
<comment type="similarity">
    <text evidence="1">Belongs to the eukaryotic/archaeal PrmC-related family.</text>
</comment>
<gene>
    <name evidence="6" type="ORF">ITX44_17245</name>
</gene>
<organism evidence="6 7">
    <name type="scientific">Actinacidiphila acididurans</name>
    <dbReference type="NCBI Taxonomy" id="2784346"/>
    <lineage>
        <taxon>Bacteria</taxon>
        <taxon>Bacillati</taxon>
        <taxon>Actinomycetota</taxon>
        <taxon>Actinomycetes</taxon>
        <taxon>Kitasatosporales</taxon>
        <taxon>Streptomycetaceae</taxon>
        <taxon>Actinacidiphila</taxon>
    </lineage>
</organism>
<evidence type="ECO:0000256" key="4">
    <source>
        <dbReference type="ARBA" id="ARBA00022691"/>
    </source>
</evidence>
<evidence type="ECO:0000256" key="2">
    <source>
        <dbReference type="ARBA" id="ARBA00022603"/>
    </source>
</evidence>
<dbReference type="PANTHER" id="PTHR45875:SF1">
    <property type="entry name" value="METHYLTRANSFERASE N6AMT1"/>
    <property type="match status" value="1"/>
</dbReference>
<keyword evidence="4" id="KW-0949">S-adenosyl-L-methionine</keyword>
<dbReference type="EMBL" id="JADKYB010000008">
    <property type="protein sequence ID" value="MBM9506266.1"/>
    <property type="molecule type" value="Genomic_DNA"/>
</dbReference>
<keyword evidence="2 6" id="KW-0489">Methyltransferase</keyword>
<dbReference type="SUPFAM" id="SSF53335">
    <property type="entry name" value="S-adenosyl-L-methionine-dependent methyltransferases"/>
    <property type="match status" value="1"/>
</dbReference>
<accession>A0ABS2TTE9</accession>
<evidence type="ECO:0000256" key="1">
    <source>
        <dbReference type="ARBA" id="ARBA00006149"/>
    </source>
</evidence>
<reference evidence="6 7" key="1">
    <citation type="submission" date="2021-01" db="EMBL/GenBank/DDBJ databases">
        <title>Streptomyces acididurans sp. nov., isolated from a peat swamp forest soil.</title>
        <authorList>
            <person name="Chantavorakit T."/>
            <person name="Duangmal K."/>
        </authorList>
    </citation>
    <scope>NUCLEOTIDE SEQUENCE [LARGE SCALE GENOMIC DNA]</scope>
    <source>
        <strain evidence="6 7">KK5PA1</strain>
    </source>
</reference>
<dbReference type="Gene3D" id="3.40.50.150">
    <property type="entry name" value="Vaccinia Virus protein VP39"/>
    <property type="match status" value="1"/>
</dbReference>
<dbReference type="InterPro" id="IPR007848">
    <property type="entry name" value="Small_mtfrase_dom"/>
</dbReference>
<dbReference type="CDD" id="cd02440">
    <property type="entry name" value="AdoMet_MTases"/>
    <property type="match status" value="1"/>
</dbReference>
<dbReference type="InterPro" id="IPR052190">
    <property type="entry name" value="Euk-Arch_PrmC-MTase"/>
</dbReference>
<dbReference type="PROSITE" id="PS00092">
    <property type="entry name" value="N6_MTASE"/>
    <property type="match status" value="1"/>
</dbReference>
<evidence type="ECO:0000259" key="5">
    <source>
        <dbReference type="Pfam" id="PF05175"/>
    </source>
</evidence>
<dbReference type="GO" id="GO:0032259">
    <property type="term" value="P:methylation"/>
    <property type="evidence" value="ECO:0007669"/>
    <property type="project" value="UniProtKB-KW"/>
</dbReference>
<dbReference type="Proteomes" id="UP000749040">
    <property type="component" value="Unassembled WGS sequence"/>
</dbReference>
<dbReference type="GO" id="GO:0008168">
    <property type="term" value="F:methyltransferase activity"/>
    <property type="evidence" value="ECO:0007669"/>
    <property type="project" value="UniProtKB-KW"/>
</dbReference>
<name>A0ABS2TTE9_9ACTN</name>
<dbReference type="RefSeq" id="WP_205358120.1">
    <property type="nucleotide sequence ID" value="NZ_JADKYB010000008.1"/>
</dbReference>